<dbReference type="EMBL" id="JACTAG010000002">
    <property type="protein sequence ID" value="MBD3665751.1"/>
    <property type="molecule type" value="Genomic_DNA"/>
</dbReference>
<dbReference type="GO" id="GO:0043565">
    <property type="term" value="F:sequence-specific DNA binding"/>
    <property type="evidence" value="ECO:0007669"/>
    <property type="project" value="InterPro"/>
</dbReference>
<evidence type="ECO:0000256" key="3">
    <source>
        <dbReference type="SAM" id="MobiDB-lite"/>
    </source>
</evidence>
<keyword evidence="1" id="KW-0805">Transcription regulation</keyword>
<dbReference type="Gene3D" id="1.10.10.60">
    <property type="entry name" value="Homeodomain-like"/>
    <property type="match status" value="2"/>
</dbReference>
<sequence>MSKRIGFFVPPQVSLLGLDCALDTLRVANRVRGDDFYRWCTIGEADHAVQTSNDLRLALDYTMHESLPELDMLFVCGSIDPAEPKSARTVPWLRYMSRRVPTLGGITSGAFLLARAGLLDGYTCTVHWENADLFRQEFPDIRVSDAVFVIDRDRMTSAGGLLTIDLFLQVISADCGAAMTLSVLSVFQKDRMRGPSDPQTWSLARGSKLHPRQILKAVNLMEQNIETPLKMEEIARGTGVSSRHLNRLFKQHFDQTSSEYYRDLRLSRAQRLLRTTSLSVLEVANACGFAAQSSFARQFSQTFGHVPSANRRQHGLSCQPRSEDE</sequence>
<dbReference type="InterPro" id="IPR002818">
    <property type="entry name" value="DJ-1/PfpI"/>
</dbReference>
<dbReference type="PROSITE" id="PS01124">
    <property type="entry name" value="HTH_ARAC_FAMILY_2"/>
    <property type="match status" value="1"/>
</dbReference>
<name>A0A927D7D3_9RHOB</name>
<dbReference type="Gene3D" id="3.40.50.880">
    <property type="match status" value="1"/>
</dbReference>
<evidence type="ECO:0000313" key="5">
    <source>
        <dbReference type="EMBL" id="MBD3665751.1"/>
    </source>
</evidence>
<dbReference type="Pfam" id="PF12833">
    <property type="entry name" value="HTH_18"/>
    <property type="match status" value="1"/>
</dbReference>
<dbReference type="InterPro" id="IPR009057">
    <property type="entry name" value="Homeodomain-like_sf"/>
</dbReference>
<dbReference type="SMART" id="SM00342">
    <property type="entry name" value="HTH_ARAC"/>
    <property type="match status" value="1"/>
</dbReference>
<keyword evidence="2" id="KW-0804">Transcription</keyword>
<gene>
    <name evidence="5" type="ORF">H9Q16_17585</name>
</gene>
<dbReference type="RefSeq" id="WP_191076712.1">
    <property type="nucleotide sequence ID" value="NZ_JACTAG010000002.1"/>
</dbReference>
<proteinExistence type="predicted"/>
<organism evidence="5 6">
    <name type="scientific">Sulfitobacter aestuariivivens</name>
    <dbReference type="NCBI Taxonomy" id="2766981"/>
    <lineage>
        <taxon>Bacteria</taxon>
        <taxon>Pseudomonadati</taxon>
        <taxon>Pseudomonadota</taxon>
        <taxon>Alphaproteobacteria</taxon>
        <taxon>Rhodobacterales</taxon>
        <taxon>Roseobacteraceae</taxon>
        <taxon>Sulfitobacter</taxon>
    </lineage>
</organism>
<dbReference type="GO" id="GO:0003700">
    <property type="term" value="F:DNA-binding transcription factor activity"/>
    <property type="evidence" value="ECO:0007669"/>
    <property type="project" value="InterPro"/>
</dbReference>
<dbReference type="SUPFAM" id="SSF46689">
    <property type="entry name" value="Homeodomain-like"/>
    <property type="match status" value="2"/>
</dbReference>
<evidence type="ECO:0000259" key="4">
    <source>
        <dbReference type="PROSITE" id="PS01124"/>
    </source>
</evidence>
<dbReference type="Pfam" id="PF01965">
    <property type="entry name" value="DJ-1_PfpI"/>
    <property type="match status" value="1"/>
</dbReference>
<dbReference type="PANTHER" id="PTHR43130:SF3">
    <property type="entry name" value="HTH-TYPE TRANSCRIPTIONAL REGULATOR RV1931C"/>
    <property type="match status" value="1"/>
</dbReference>
<accession>A0A927D7D3</accession>
<keyword evidence="6" id="KW-1185">Reference proteome</keyword>
<dbReference type="InterPro" id="IPR018060">
    <property type="entry name" value="HTH_AraC"/>
</dbReference>
<dbReference type="InterPro" id="IPR052158">
    <property type="entry name" value="INH-QAR"/>
</dbReference>
<dbReference type="PANTHER" id="PTHR43130">
    <property type="entry name" value="ARAC-FAMILY TRANSCRIPTIONAL REGULATOR"/>
    <property type="match status" value="1"/>
</dbReference>
<dbReference type="CDD" id="cd03136">
    <property type="entry name" value="GATase1_AraC_ArgR_like"/>
    <property type="match status" value="1"/>
</dbReference>
<evidence type="ECO:0000256" key="1">
    <source>
        <dbReference type="ARBA" id="ARBA00023015"/>
    </source>
</evidence>
<feature type="region of interest" description="Disordered" evidence="3">
    <location>
        <begin position="306"/>
        <end position="325"/>
    </location>
</feature>
<dbReference type="Proteomes" id="UP000635142">
    <property type="component" value="Unassembled WGS sequence"/>
</dbReference>
<feature type="domain" description="HTH araC/xylS-type" evidence="4">
    <location>
        <begin position="215"/>
        <end position="313"/>
    </location>
</feature>
<dbReference type="SUPFAM" id="SSF52317">
    <property type="entry name" value="Class I glutamine amidotransferase-like"/>
    <property type="match status" value="1"/>
</dbReference>
<evidence type="ECO:0000256" key="2">
    <source>
        <dbReference type="ARBA" id="ARBA00023163"/>
    </source>
</evidence>
<reference evidence="5" key="1">
    <citation type="submission" date="2020-08" db="EMBL/GenBank/DDBJ databases">
        <title>Sulfitobacter aestuariivivens sp. nov., isolated from a tidal flat.</title>
        <authorList>
            <person name="Park S."/>
            <person name="Yoon J.-H."/>
        </authorList>
    </citation>
    <scope>NUCLEOTIDE SEQUENCE</scope>
    <source>
        <strain evidence="5">TSTF-M16</strain>
    </source>
</reference>
<dbReference type="AlphaFoldDB" id="A0A927D7D3"/>
<evidence type="ECO:0000313" key="6">
    <source>
        <dbReference type="Proteomes" id="UP000635142"/>
    </source>
</evidence>
<comment type="caution">
    <text evidence="5">The sequence shown here is derived from an EMBL/GenBank/DDBJ whole genome shotgun (WGS) entry which is preliminary data.</text>
</comment>
<dbReference type="InterPro" id="IPR029062">
    <property type="entry name" value="Class_I_gatase-like"/>
</dbReference>
<protein>
    <submittedName>
        <fullName evidence="5">GlxA family transcriptional regulator</fullName>
    </submittedName>
</protein>